<dbReference type="PROSITE" id="PS51257">
    <property type="entry name" value="PROKAR_LIPOPROTEIN"/>
    <property type="match status" value="1"/>
</dbReference>
<evidence type="ECO:0000256" key="2">
    <source>
        <dbReference type="ARBA" id="ARBA00008814"/>
    </source>
</evidence>
<dbReference type="GO" id="GO:0030288">
    <property type="term" value="C:outer membrane-bounded periplasmic space"/>
    <property type="evidence" value="ECO:0007669"/>
    <property type="project" value="TreeGrafter"/>
</dbReference>
<evidence type="ECO:0000256" key="1">
    <source>
        <dbReference type="ARBA" id="ARBA00004196"/>
    </source>
</evidence>
<organism evidence="7 8">
    <name type="scientific">Kocuria dechangensis</name>
    <dbReference type="NCBI Taxonomy" id="1176249"/>
    <lineage>
        <taxon>Bacteria</taxon>
        <taxon>Bacillati</taxon>
        <taxon>Actinomycetota</taxon>
        <taxon>Actinomycetes</taxon>
        <taxon>Micrococcales</taxon>
        <taxon>Micrococcaceae</taxon>
        <taxon>Kocuria</taxon>
    </lineage>
</organism>
<dbReference type="InterPro" id="IPR033870">
    <property type="entry name" value="FatB"/>
</dbReference>
<dbReference type="RefSeq" id="WP_188535249.1">
    <property type="nucleotide sequence ID" value="NZ_BMEQ01000004.1"/>
</dbReference>
<dbReference type="PROSITE" id="PS50983">
    <property type="entry name" value="FE_B12_PBP"/>
    <property type="match status" value="1"/>
</dbReference>
<sequence>MTRTLLKRSSALLAAASALALAGCSTGGAASAGSAESSAAGTVSVEHAQGTTEVPADPENVITYDLGVLDSLEALGEDVQGLPKGSSLPEQFSKYESDEYVNAGALKEPDLESVAEADPDLIIISGRTAEYYDELSEIAPTVDLSIDQADAMASFTEQSETLGRIFGKEAEVEEKLAAIDEQIERTKAGAADAGSALFLLTSAGEVNAYGPGSRFGNIVFDALGLESAAQVEAEGTHGEAVSFEAIADANPDRLYVIDRDTTIGESGDAAQQVLDNELVNGTTAAREDRITYLDGAGWYLVGFGLNNLPAMITEVEDSLS</sequence>
<reference evidence="7" key="1">
    <citation type="journal article" date="2014" name="Int. J. Syst. Evol. Microbiol.">
        <title>Complete genome sequence of Corynebacterium casei LMG S-19264T (=DSM 44701T), isolated from a smear-ripened cheese.</title>
        <authorList>
            <consortium name="US DOE Joint Genome Institute (JGI-PGF)"/>
            <person name="Walter F."/>
            <person name="Albersmeier A."/>
            <person name="Kalinowski J."/>
            <person name="Ruckert C."/>
        </authorList>
    </citation>
    <scope>NUCLEOTIDE SEQUENCE</scope>
    <source>
        <strain evidence="7">CGMCC 1.12187</strain>
    </source>
</reference>
<dbReference type="SUPFAM" id="SSF53807">
    <property type="entry name" value="Helical backbone' metal receptor"/>
    <property type="match status" value="1"/>
</dbReference>
<evidence type="ECO:0000313" key="7">
    <source>
        <dbReference type="EMBL" id="GGG51110.1"/>
    </source>
</evidence>
<feature type="chain" id="PRO_5039018378" evidence="5">
    <location>
        <begin position="23"/>
        <end position="320"/>
    </location>
</feature>
<comment type="subcellular location">
    <subcellularLocation>
        <location evidence="1">Cell envelope</location>
    </subcellularLocation>
</comment>
<accession>A0A917GMB4</accession>
<keyword evidence="8" id="KW-1185">Reference proteome</keyword>
<evidence type="ECO:0000256" key="3">
    <source>
        <dbReference type="ARBA" id="ARBA00022448"/>
    </source>
</evidence>
<comment type="similarity">
    <text evidence="2">Belongs to the bacterial solute-binding protein 8 family.</text>
</comment>
<dbReference type="AlphaFoldDB" id="A0A917GMB4"/>
<dbReference type="PANTHER" id="PTHR30532:SF28">
    <property type="entry name" value="PETROBACTIN-BINDING PROTEIN YCLQ"/>
    <property type="match status" value="1"/>
</dbReference>
<gene>
    <name evidence="7" type="ORF">GCM10011374_12170</name>
</gene>
<dbReference type="PANTHER" id="PTHR30532">
    <property type="entry name" value="IRON III DICITRATE-BINDING PERIPLASMIC PROTEIN"/>
    <property type="match status" value="1"/>
</dbReference>
<name>A0A917GMB4_9MICC</name>
<evidence type="ECO:0000259" key="6">
    <source>
        <dbReference type="PROSITE" id="PS50983"/>
    </source>
</evidence>
<dbReference type="CDD" id="cd01140">
    <property type="entry name" value="FatB"/>
    <property type="match status" value="1"/>
</dbReference>
<protein>
    <submittedName>
        <fullName evidence="7">Iron ABC transporter substrate-binding protein</fullName>
    </submittedName>
</protein>
<dbReference type="GO" id="GO:1901678">
    <property type="term" value="P:iron coordination entity transport"/>
    <property type="evidence" value="ECO:0007669"/>
    <property type="project" value="UniProtKB-ARBA"/>
</dbReference>
<dbReference type="Gene3D" id="3.40.50.1980">
    <property type="entry name" value="Nitrogenase molybdenum iron protein domain"/>
    <property type="match status" value="2"/>
</dbReference>
<dbReference type="Proteomes" id="UP000638848">
    <property type="component" value="Unassembled WGS sequence"/>
</dbReference>
<reference evidence="7" key="2">
    <citation type="submission" date="2020-09" db="EMBL/GenBank/DDBJ databases">
        <authorList>
            <person name="Sun Q."/>
            <person name="Zhou Y."/>
        </authorList>
    </citation>
    <scope>NUCLEOTIDE SEQUENCE</scope>
    <source>
        <strain evidence="7">CGMCC 1.12187</strain>
    </source>
</reference>
<evidence type="ECO:0000256" key="4">
    <source>
        <dbReference type="ARBA" id="ARBA00022729"/>
    </source>
</evidence>
<keyword evidence="4 5" id="KW-0732">Signal</keyword>
<feature type="domain" description="Fe/B12 periplasmic-binding" evidence="6">
    <location>
        <begin position="60"/>
        <end position="320"/>
    </location>
</feature>
<proteinExistence type="inferred from homology"/>
<dbReference type="Pfam" id="PF01497">
    <property type="entry name" value="Peripla_BP_2"/>
    <property type="match status" value="1"/>
</dbReference>
<evidence type="ECO:0000256" key="5">
    <source>
        <dbReference type="SAM" id="SignalP"/>
    </source>
</evidence>
<evidence type="ECO:0000313" key="8">
    <source>
        <dbReference type="Proteomes" id="UP000638848"/>
    </source>
</evidence>
<feature type="signal peptide" evidence="5">
    <location>
        <begin position="1"/>
        <end position="22"/>
    </location>
</feature>
<dbReference type="InterPro" id="IPR002491">
    <property type="entry name" value="ABC_transptr_periplasmic_BD"/>
</dbReference>
<dbReference type="InterPro" id="IPR051313">
    <property type="entry name" value="Bact_iron-sidero_bind"/>
</dbReference>
<comment type="caution">
    <text evidence="7">The sequence shown here is derived from an EMBL/GenBank/DDBJ whole genome shotgun (WGS) entry which is preliminary data.</text>
</comment>
<dbReference type="EMBL" id="BMEQ01000004">
    <property type="protein sequence ID" value="GGG51110.1"/>
    <property type="molecule type" value="Genomic_DNA"/>
</dbReference>
<keyword evidence="3" id="KW-0813">Transport</keyword>